<name>A0ABS8WDE7_9GAMM</name>
<dbReference type="Pfam" id="PF00704">
    <property type="entry name" value="Glyco_hydro_18"/>
    <property type="match status" value="1"/>
</dbReference>
<feature type="signal peptide" evidence="6">
    <location>
        <begin position="1"/>
        <end position="23"/>
    </location>
</feature>
<evidence type="ECO:0000256" key="3">
    <source>
        <dbReference type="ARBA" id="ARBA00023024"/>
    </source>
</evidence>
<dbReference type="Proteomes" id="UP001201273">
    <property type="component" value="Unassembled WGS sequence"/>
</dbReference>
<dbReference type="SUPFAM" id="SSF51445">
    <property type="entry name" value="(Trans)glycosidases"/>
    <property type="match status" value="1"/>
</dbReference>
<comment type="catalytic activity">
    <reaction evidence="1">
        <text>Random endo-hydrolysis of N-acetyl-beta-D-glucosaminide (1-&gt;4)-beta-linkages in chitin and chitodextrins.</text>
        <dbReference type="EC" id="3.2.1.14"/>
    </reaction>
</comment>
<dbReference type="InterPro" id="IPR011583">
    <property type="entry name" value="Chitinase_II/V-like_cat"/>
</dbReference>
<keyword evidence="9" id="KW-1185">Reference proteome</keyword>
<evidence type="ECO:0000256" key="6">
    <source>
        <dbReference type="SAM" id="SignalP"/>
    </source>
</evidence>
<dbReference type="PANTHER" id="PTHR11177">
    <property type="entry name" value="CHITINASE"/>
    <property type="match status" value="1"/>
</dbReference>
<keyword evidence="6" id="KW-0732">Signal</keyword>
<dbReference type="RefSeq" id="WP_233054229.1">
    <property type="nucleotide sequence ID" value="NZ_JAIMJA010000021.1"/>
</dbReference>
<dbReference type="Gene3D" id="3.20.20.80">
    <property type="entry name" value="Glycosidases"/>
    <property type="match status" value="1"/>
</dbReference>
<evidence type="ECO:0000259" key="7">
    <source>
        <dbReference type="PROSITE" id="PS51910"/>
    </source>
</evidence>
<reference evidence="8 9" key="1">
    <citation type="journal article" date="2022" name="Environ. Microbiol. Rep.">
        <title>Eco-phylogenetic analyses reveal divergent evolution of vitamin B12 metabolism in the marine bacterial family 'Psychromonadaceae'.</title>
        <authorList>
            <person name="Jin X."/>
            <person name="Yang Y."/>
            <person name="Cao H."/>
            <person name="Gao B."/>
            <person name="Zhao Z."/>
        </authorList>
    </citation>
    <scope>NUCLEOTIDE SEQUENCE [LARGE SCALE GENOMIC DNA]</scope>
    <source>
        <strain evidence="8 9">MKS20</strain>
    </source>
</reference>
<keyword evidence="4" id="KW-0624">Polysaccharide degradation</keyword>
<accession>A0ABS8WDE7</accession>
<protein>
    <recommendedName>
        <fullName evidence="2">chitinase</fullName>
        <ecNumber evidence="2">3.2.1.14</ecNumber>
    </recommendedName>
</protein>
<keyword evidence="4" id="KW-0119">Carbohydrate metabolism</keyword>
<keyword evidence="3" id="KW-0146">Chitin degradation</keyword>
<organism evidence="8 9">
    <name type="scientific">Motilimonas cestriensis</name>
    <dbReference type="NCBI Taxonomy" id="2742685"/>
    <lineage>
        <taxon>Bacteria</taxon>
        <taxon>Pseudomonadati</taxon>
        <taxon>Pseudomonadota</taxon>
        <taxon>Gammaproteobacteria</taxon>
        <taxon>Alteromonadales</taxon>
        <taxon>Alteromonadales genera incertae sedis</taxon>
        <taxon>Motilimonas</taxon>
    </lineage>
</organism>
<dbReference type="PANTHER" id="PTHR11177:SF317">
    <property type="entry name" value="CHITINASE 12-RELATED"/>
    <property type="match status" value="1"/>
</dbReference>
<dbReference type="CDD" id="cd06548">
    <property type="entry name" value="GH18_chitinase"/>
    <property type="match status" value="1"/>
</dbReference>
<dbReference type="InterPro" id="IPR017853">
    <property type="entry name" value="GH"/>
</dbReference>
<dbReference type="SMART" id="SM00636">
    <property type="entry name" value="Glyco_18"/>
    <property type="match status" value="1"/>
</dbReference>
<evidence type="ECO:0000313" key="8">
    <source>
        <dbReference type="EMBL" id="MCE2596593.1"/>
    </source>
</evidence>
<gene>
    <name evidence="8" type="ORF">K6Y31_17530</name>
</gene>
<feature type="chain" id="PRO_5045168967" description="chitinase" evidence="6">
    <location>
        <begin position="24"/>
        <end position="457"/>
    </location>
</feature>
<keyword evidence="8" id="KW-0378">Hydrolase</keyword>
<dbReference type="EC" id="3.2.1.14" evidence="2"/>
<proteinExistence type="predicted"/>
<evidence type="ECO:0000256" key="1">
    <source>
        <dbReference type="ARBA" id="ARBA00000822"/>
    </source>
</evidence>
<evidence type="ECO:0000256" key="4">
    <source>
        <dbReference type="ARBA" id="ARBA00023326"/>
    </source>
</evidence>
<evidence type="ECO:0000256" key="2">
    <source>
        <dbReference type="ARBA" id="ARBA00012729"/>
    </source>
</evidence>
<dbReference type="InterPro" id="IPR050314">
    <property type="entry name" value="Glycosyl_Hydrlase_18"/>
</dbReference>
<dbReference type="InterPro" id="IPR029070">
    <property type="entry name" value="Chitinase_insertion_sf"/>
</dbReference>
<feature type="domain" description="GH18" evidence="7">
    <location>
        <begin position="49"/>
        <end position="455"/>
    </location>
</feature>
<dbReference type="SUPFAM" id="SSF54556">
    <property type="entry name" value="Chitinase insertion domain"/>
    <property type="match status" value="1"/>
</dbReference>
<feature type="compositionally biased region" description="Basic and acidic residues" evidence="5">
    <location>
        <begin position="347"/>
        <end position="365"/>
    </location>
</feature>
<evidence type="ECO:0000256" key="5">
    <source>
        <dbReference type="SAM" id="MobiDB-lite"/>
    </source>
</evidence>
<feature type="region of interest" description="Disordered" evidence="5">
    <location>
        <begin position="347"/>
        <end position="368"/>
    </location>
</feature>
<comment type="caution">
    <text evidence="8">The sequence shown here is derived from an EMBL/GenBank/DDBJ whole genome shotgun (WGS) entry which is preliminary data.</text>
</comment>
<dbReference type="GO" id="GO:0016787">
    <property type="term" value="F:hydrolase activity"/>
    <property type="evidence" value="ECO:0007669"/>
    <property type="project" value="UniProtKB-KW"/>
</dbReference>
<dbReference type="Gene3D" id="3.10.50.10">
    <property type="match status" value="1"/>
</dbReference>
<dbReference type="InterPro" id="IPR001223">
    <property type="entry name" value="Glyco_hydro18_cat"/>
</dbReference>
<evidence type="ECO:0000313" key="9">
    <source>
        <dbReference type="Proteomes" id="UP001201273"/>
    </source>
</evidence>
<dbReference type="EMBL" id="JAIMJA010000021">
    <property type="protein sequence ID" value="MCE2596593.1"/>
    <property type="molecule type" value="Genomic_DNA"/>
</dbReference>
<dbReference type="PROSITE" id="PS51910">
    <property type="entry name" value="GH18_2"/>
    <property type="match status" value="1"/>
</dbReference>
<sequence>MNTFKLSLLSSLFLAATATSAAADTTENHRYVQAPKAKPYKVMPNTSGKVVASYFPDWKLQGDIYTVRNLPAKNLTHVIYAFLSMCAPHTYVNDGLKKMIEENCKGKEPFTATIVDSEAALDVRFDKKPEPQEYYGHFGELKKIHQQNPDLVILPSFGGWTMSEPFRAMAKSEEGRKTFVKTAVELIAKYDFFGGIDIDWEYPGGEDNSHVSWRGNSLTEAEKAHEREVFTLLMKELRAELDKLSKKTGREYELSAAVNGSVSKVAAINFAEAQQYMTHVYAMTYDFFGGWGPQVGHLTNLHATKDTLWGMGVDNMLKTLENAGVPKEKLVVGAAFYGRGWEGAKWDKPEQFPESGTEGKAHTDGSGEPGYFSYKDIMKKFVDQNGYQYGYDEEAEAPYVYNKNTGAFISFDDPRSIEAKGKFVLDQGYGGIFSWEITQDDGSLLRAMNKGLGHKTK</sequence>